<evidence type="ECO:0000256" key="7">
    <source>
        <dbReference type="ARBA" id="ARBA00023237"/>
    </source>
</evidence>
<dbReference type="EMBL" id="JENY01000022">
    <property type="protein sequence ID" value="EXL04086.1"/>
    <property type="molecule type" value="Genomic_DNA"/>
</dbReference>
<dbReference type="STRING" id="69279.BG36_10580"/>
<dbReference type="AlphaFoldDB" id="A0A011UD72"/>
<dbReference type="PATRIC" id="fig|69279.3.peg.3210"/>
<dbReference type="Proteomes" id="UP000294958">
    <property type="component" value="Unassembled WGS sequence"/>
</dbReference>
<dbReference type="InterPro" id="IPR023707">
    <property type="entry name" value="OM_assembly_BamA"/>
</dbReference>
<comment type="caution">
    <text evidence="11">The sequence shown here is derived from an EMBL/GenBank/DDBJ whole genome shotgun (WGS) entry which is preliminary data.</text>
</comment>
<dbReference type="InterPro" id="IPR034746">
    <property type="entry name" value="POTRA"/>
</dbReference>
<dbReference type="RefSeq" id="WP_035028712.1">
    <property type="nucleotide sequence ID" value="NZ_KK073894.1"/>
</dbReference>
<keyword evidence="5 8" id="KW-0677">Repeat</keyword>
<dbReference type="Proteomes" id="UP000019849">
    <property type="component" value="Unassembled WGS sequence"/>
</dbReference>
<protein>
    <recommendedName>
        <fullName evidence="8 9">Outer membrane protein assembly factor BamA</fullName>
    </recommendedName>
</protein>
<evidence type="ECO:0000256" key="3">
    <source>
        <dbReference type="ARBA" id="ARBA00022692"/>
    </source>
</evidence>
<feature type="domain" description="POTRA" evidence="10">
    <location>
        <begin position="39"/>
        <end position="106"/>
    </location>
</feature>
<evidence type="ECO:0000259" key="10">
    <source>
        <dbReference type="PROSITE" id="PS51779"/>
    </source>
</evidence>
<name>A0A011UD72_9HYPH</name>
<reference evidence="11 13" key="1">
    <citation type="submission" date="2014-02" db="EMBL/GenBank/DDBJ databases">
        <title>Aquamicrobium defluvii Genome sequencing.</title>
        <authorList>
            <person name="Wang X."/>
        </authorList>
    </citation>
    <scope>NUCLEOTIDE SEQUENCE [LARGE SCALE GENOMIC DNA]</scope>
    <source>
        <strain evidence="11 13">W13Z1</strain>
    </source>
</reference>
<feature type="signal peptide" evidence="8">
    <location>
        <begin position="1"/>
        <end position="35"/>
    </location>
</feature>
<dbReference type="HAMAP" id="MF_01430">
    <property type="entry name" value="OM_assembly_BamA"/>
    <property type="match status" value="1"/>
</dbReference>
<dbReference type="HOGENOM" id="CLU_007664_1_2_5"/>
<dbReference type="GO" id="GO:0043165">
    <property type="term" value="P:Gram-negative-bacterium-type cell outer membrane assembly"/>
    <property type="evidence" value="ECO:0007669"/>
    <property type="project" value="UniProtKB-UniRule"/>
</dbReference>
<feature type="domain" description="POTRA" evidence="10">
    <location>
        <begin position="107"/>
        <end position="184"/>
    </location>
</feature>
<evidence type="ECO:0000313" key="13">
    <source>
        <dbReference type="Proteomes" id="UP000019849"/>
    </source>
</evidence>
<evidence type="ECO:0000256" key="4">
    <source>
        <dbReference type="ARBA" id="ARBA00022729"/>
    </source>
</evidence>
<comment type="similarity">
    <text evidence="8">Belongs to the BamA family.</text>
</comment>
<keyword evidence="7 8" id="KW-0998">Cell outer membrane</keyword>
<dbReference type="NCBIfam" id="TIGR03303">
    <property type="entry name" value="OM_YaeT"/>
    <property type="match status" value="1"/>
</dbReference>
<dbReference type="InterPro" id="IPR039910">
    <property type="entry name" value="D15-like"/>
</dbReference>
<keyword evidence="3 8" id="KW-0812">Transmembrane</keyword>
<keyword evidence="6 8" id="KW-0472">Membrane</keyword>
<accession>A0A011UD72</accession>
<dbReference type="PANTHER" id="PTHR12815">
    <property type="entry name" value="SORTING AND ASSEMBLY MACHINERY SAMM50 PROTEIN FAMILY MEMBER"/>
    <property type="match status" value="1"/>
</dbReference>
<evidence type="ECO:0000313" key="14">
    <source>
        <dbReference type="Proteomes" id="UP000294958"/>
    </source>
</evidence>
<comment type="function">
    <text evidence="8">Part of the outer membrane protein assembly complex, which is involved in assembly and insertion of beta-barrel proteins into the outer membrane.</text>
</comment>
<keyword evidence="4 8" id="KW-0732">Signal</keyword>
<dbReference type="GO" id="GO:0051205">
    <property type="term" value="P:protein insertion into membrane"/>
    <property type="evidence" value="ECO:0007669"/>
    <property type="project" value="UniProtKB-UniRule"/>
</dbReference>
<dbReference type="OrthoDB" id="9803054at2"/>
<dbReference type="Gene3D" id="3.10.20.310">
    <property type="entry name" value="membrane protein fhac"/>
    <property type="match status" value="5"/>
</dbReference>
<dbReference type="GO" id="GO:0009279">
    <property type="term" value="C:cell outer membrane"/>
    <property type="evidence" value="ECO:0007669"/>
    <property type="project" value="UniProtKB-SubCell"/>
</dbReference>
<feature type="domain" description="POTRA" evidence="10">
    <location>
        <begin position="187"/>
        <end position="275"/>
    </location>
</feature>
<reference evidence="12 14" key="2">
    <citation type="submission" date="2019-03" db="EMBL/GenBank/DDBJ databases">
        <title>Genomic Encyclopedia of Type Strains, Phase IV (KMG-IV): sequencing the most valuable type-strain genomes for metagenomic binning, comparative biology and taxonomic classification.</title>
        <authorList>
            <person name="Goeker M."/>
        </authorList>
    </citation>
    <scope>NUCLEOTIDE SEQUENCE [LARGE SCALE GENOMIC DNA]</scope>
    <source>
        <strain evidence="12 14">DSM 11603</strain>
    </source>
</reference>
<dbReference type="Pfam" id="PF01103">
    <property type="entry name" value="Omp85"/>
    <property type="match status" value="1"/>
</dbReference>
<evidence type="ECO:0000256" key="2">
    <source>
        <dbReference type="ARBA" id="ARBA00022452"/>
    </source>
</evidence>
<evidence type="ECO:0000256" key="5">
    <source>
        <dbReference type="ARBA" id="ARBA00022737"/>
    </source>
</evidence>
<dbReference type="PANTHER" id="PTHR12815:SF23">
    <property type="entry name" value="OUTER MEMBRANE PROTEIN ASSEMBLY FACTOR BAMA"/>
    <property type="match status" value="1"/>
</dbReference>
<proteinExistence type="inferred from homology"/>
<dbReference type="EMBL" id="SNZF01000008">
    <property type="protein sequence ID" value="TDR35648.1"/>
    <property type="molecule type" value="Genomic_DNA"/>
</dbReference>
<dbReference type="PIRSF" id="PIRSF006076">
    <property type="entry name" value="OM_assembly_OMP85"/>
    <property type="match status" value="1"/>
</dbReference>
<comment type="subcellular location">
    <subcellularLocation>
        <location evidence="8">Cell outer membrane</location>
    </subcellularLocation>
    <subcellularLocation>
        <location evidence="1">Membrane</location>
    </subcellularLocation>
</comment>
<keyword evidence="14" id="KW-1185">Reference proteome</keyword>
<dbReference type="InterPro" id="IPR000184">
    <property type="entry name" value="Bac_surfAg_D15"/>
</dbReference>
<evidence type="ECO:0000256" key="6">
    <source>
        <dbReference type="ARBA" id="ARBA00023136"/>
    </source>
</evidence>
<evidence type="ECO:0000256" key="8">
    <source>
        <dbReference type="HAMAP-Rule" id="MF_01430"/>
    </source>
</evidence>
<keyword evidence="2 8" id="KW-1134">Transmembrane beta strand</keyword>
<dbReference type="Gene3D" id="2.40.160.50">
    <property type="entry name" value="membrane protein fhac: a member of the omp85/tpsb transporter family"/>
    <property type="match status" value="1"/>
</dbReference>
<evidence type="ECO:0000256" key="1">
    <source>
        <dbReference type="ARBA" id="ARBA00004370"/>
    </source>
</evidence>
<dbReference type="PROSITE" id="PS51779">
    <property type="entry name" value="POTRA"/>
    <property type="match status" value="4"/>
</dbReference>
<sequence length="805" mass="87937" precursor="true">MKAASKFLSAASAAALSAALVVPGAFTVQMMSVSAAEAAVVNRIEVRGNSRIDADTIRSQIAIKPGRTFSGSDVDEAVKTLFATGMFSDVRINQVGSSLVVTVSEHQIVNQVLFQGNKKVKDAQLNAAVQLKPRSPYSQASVDADIEAIKDAYRRVGREEAAVTSQVVDLGQNRVNVIYNVNEGGRTKIAAVNFVGNQAFSNRRLSDVINTKRSNFLSFMLRDDVYSEDKLRADEELLRRFYYNRGYADFQVVSSFGELDEASNQYTVTITVDEGPRYTFGDVSVDSSIPEIDPNSLQSLVQSRSGSVYSAKAVEDSLIALTERVAERGYAFAQVTPRGDRNFENRTISVVYTVDQGAKAYIERIEIRGNSRTRDYVIRREFDLSEGDAFNQVLVQRAKKRIEALDYFERVEISTAPGSEPDQVVLVVDVVEKSTGEFSIGAGYSTGGDTPGASVQGSVTERNFLGRGQYIRLSAGGGKDSRDYMVSFTEPYFLGRRIAAGFDVYKSTREYRKYDSEVTGATVRFGLPITENVSTQLAYNYSQEKYKFTDRCDSNGNGIADGPGDPDPIPSGNVCDVSQAIQDAVDQGTWAKSSISANLVYNTIDDMKSPHYGIYANFGTEVAGLGGDAEFVKFTARGTVYQTLSEEMDIVGLVTAGAGHVQSYGSGELRMFDHFKSNDRIIRGFDYNGIGPYDPAGDEHLGGTTYFHASAEAQFPLPVIPESFGLRGAVFADAATLYGNKVDRHIGQPTEFDVVGTSMKWRASVGVGLMWASPFGPLRIDYAVPVAKESTDKVQEFNFGMSTRF</sequence>
<organism evidence="11 13">
    <name type="scientific">Aquamicrobium defluvii</name>
    <dbReference type="NCBI Taxonomy" id="69279"/>
    <lineage>
        <taxon>Bacteria</taxon>
        <taxon>Pseudomonadati</taxon>
        <taxon>Pseudomonadota</taxon>
        <taxon>Alphaproteobacteria</taxon>
        <taxon>Hyphomicrobiales</taxon>
        <taxon>Phyllobacteriaceae</taxon>
        <taxon>Aquamicrobium</taxon>
    </lineage>
</organism>
<dbReference type="eggNOG" id="COG4775">
    <property type="taxonomic scope" value="Bacteria"/>
</dbReference>
<gene>
    <name evidence="8" type="primary">bamA</name>
    <name evidence="11" type="ORF">BG36_10580</name>
    <name evidence="12" type="ORF">DES43_10872</name>
</gene>
<dbReference type="InterPro" id="IPR010827">
    <property type="entry name" value="BamA/TamA_POTRA"/>
</dbReference>
<dbReference type="Pfam" id="PF07244">
    <property type="entry name" value="POTRA"/>
    <property type="match status" value="5"/>
</dbReference>
<feature type="domain" description="POTRA" evidence="10">
    <location>
        <begin position="360"/>
        <end position="433"/>
    </location>
</feature>
<evidence type="ECO:0000313" key="12">
    <source>
        <dbReference type="EMBL" id="TDR35648.1"/>
    </source>
</evidence>
<evidence type="ECO:0000256" key="9">
    <source>
        <dbReference type="NCBIfam" id="TIGR03303"/>
    </source>
</evidence>
<comment type="subunit">
    <text evidence="8">Part of the Bam complex.</text>
</comment>
<feature type="chain" id="PRO_5044507741" description="Outer membrane protein assembly factor BamA" evidence="8">
    <location>
        <begin position="36"/>
        <end position="805"/>
    </location>
</feature>
<evidence type="ECO:0000313" key="11">
    <source>
        <dbReference type="EMBL" id="EXL04086.1"/>
    </source>
</evidence>